<dbReference type="HOGENOM" id="CLU_126440_0_0_4"/>
<protein>
    <recommendedName>
        <fullName evidence="3">Sugar ABC transporter ATPase</fullName>
    </recommendedName>
</protein>
<evidence type="ECO:0008006" key="3">
    <source>
        <dbReference type="Google" id="ProtNLM"/>
    </source>
</evidence>
<name>B2JNR0_PARP8</name>
<accession>B2JNR0</accession>
<organism evidence="1 2">
    <name type="scientific">Paraburkholderia phymatum (strain DSM 17167 / CIP 108236 / LMG 21445 / STM815)</name>
    <name type="common">Burkholderia phymatum</name>
    <dbReference type="NCBI Taxonomy" id="391038"/>
    <lineage>
        <taxon>Bacteria</taxon>
        <taxon>Pseudomonadati</taxon>
        <taxon>Pseudomonadota</taxon>
        <taxon>Betaproteobacteria</taxon>
        <taxon>Burkholderiales</taxon>
        <taxon>Burkholderiaceae</taxon>
        <taxon>Paraburkholderia</taxon>
    </lineage>
</organism>
<dbReference type="KEGG" id="bph:Bphy_3882"/>
<dbReference type="AlphaFoldDB" id="B2JNR0"/>
<dbReference type="STRING" id="391038.Bphy_3882"/>
<keyword evidence="2" id="KW-1185">Reference proteome</keyword>
<proteinExistence type="predicted"/>
<gene>
    <name evidence="1" type="ordered locus">Bphy_3882</name>
</gene>
<dbReference type="Proteomes" id="UP000001192">
    <property type="component" value="Chromosome 2"/>
</dbReference>
<sequence>MPSSRLRATICIELISNTMHMHIRLASVILARVEFAFVDSAFDRQTLRRKWLRRIALRSRFKQHADADDTTMKRLILLAPLAILAACGSSRGPESSASAEPMVYASSARPASDIARCLDSRLSRVHVSRNNGVTDLTIGSSSNGSYFITLTPSGRGSVIKVVRGTGDDPPEEEMRFAIARCAT</sequence>
<reference evidence="2" key="1">
    <citation type="journal article" date="2014" name="Stand. Genomic Sci.">
        <title>Complete genome sequence of Burkholderia phymatum STM815(T), a broad host range and efficient nitrogen-fixing symbiont of Mimosa species.</title>
        <authorList>
            <person name="Moulin L."/>
            <person name="Klonowska A."/>
            <person name="Caroline B."/>
            <person name="Booth K."/>
            <person name="Vriezen J.A."/>
            <person name="Melkonian R."/>
            <person name="James E.K."/>
            <person name="Young J.P."/>
            <person name="Bena G."/>
            <person name="Hauser L."/>
            <person name="Land M."/>
            <person name="Kyrpides N."/>
            <person name="Bruce D."/>
            <person name="Chain P."/>
            <person name="Copeland A."/>
            <person name="Pitluck S."/>
            <person name="Woyke T."/>
            <person name="Lizotte-Waniewski M."/>
            <person name="Bristow J."/>
            <person name="Riley M."/>
        </authorList>
    </citation>
    <scope>NUCLEOTIDE SEQUENCE [LARGE SCALE GENOMIC DNA]</scope>
    <source>
        <strain evidence="2">DSM 17167 / CIP 108236 / LMG 21445 / STM815</strain>
    </source>
</reference>
<evidence type="ECO:0000313" key="2">
    <source>
        <dbReference type="Proteomes" id="UP000001192"/>
    </source>
</evidence>
<dbReference type="eggNOG" id="ENOG503166M">
    <property type="taxonomic scope" value="Bacteria"/>
</dbReference>
<evidence type="ECO:0000313" key="1">
    <source>
        <dbReference type="EMBL" id="ACC73011.1"/>
    </source>
</evidence>
<dbReference type="EMBL" id="CP001044">
    <property type="protein sequence ID" value="ACC73011.1"/>
    <property type="molecule type" value="Genomic_DNA"/>
</dbReference>